<name>A0A9Q1ZAT2_CLOBO</name>
<comment type="caution">
    <text evidence="1">The sequence shown here is derived from an EMBL/GenBank/DDBJ whole genome shotgun (WGS) entry which is preliminary data.</text>
</comment>
<dbReference type="EMBL" id="LGVR01000105">
    <property type="protein sequence ID" value="KOA82427.1"/>
    <property type="molecule type" value="Genomic_DNA"/>
</dbReference>
<organism evidence="1 2">
    <name type="scientific">Clostridium botulinum</name>
    <dbReference type="NCBI Taxonomy" id="1491"/>
    <lineage>
        <taxon>Bacteria</taxon>
        <taxon>Bacillati</taxon>
        <taxon>Bacillota</taxon>
        <taxon>Clostridia</taxon>
        <taxon>Eubacteriales</taxon>
        <taxon>Clostridiaceae</taxon>
        <taxon>Clostridium</taxon>
    </lineage>
</organism>
<dbReference type="OrthoDB" id="9895171at2"/>
<dbReference type="Proteomes" id="UP000037540">
    <property type="component" value="Unassembled WGS sequence"/>
</dbReference>
<accession>A0A9Q1ZAT2</accession>
<proteinExistence type="predicted"/>
<reference evidence="1 2" key="1">
    <citation type="submission" date="2015-07" db="EMBL/GenBank/DDBJ databases">
        <title>Draft genome sequences of 17 French Clostridium botulinum group III.</title>
        <authorList>
            <person name="Woudstra C."/>
            <person name="Le Marechal C."/>
            <person name="Souillard R."/>
            <person name="Bayon-Auboyer M.-H."/>
            <person name="Dessouter D."/>
            <person name="Fach P."/>
        </authorList>
    </citation>
    <scope>NUCLEOTIDE SEQUENCE [LARGE SCALE GENOMIC DNA]</scope>
    <source>
        <strain evidence="1 2">12LNRI-CD</strain>
    </source>
</reference>
<dbReference type="RefSeq" id="WP_013725187.1">
    <property type="nucleotide sequence ID" value="NZ_LGVO01000006.1"/>
</dbReference>
<dbReference type="AlphaFoldDB" id="A0A9Q1ZAT2"/>
<sequence>MTQRLLLKTGVLNIKNISKDATKNTTVTGTKASKATLESIPITLQYPNSSVLLSGSVDFTINDTTAGSDIGILLLDVTRTINGYTELIYETGFYSSGANYLANLEHFGNFSFEWLDLNPLSSICPNVCSDLDIDCPSTTITYNFIISNDNGFLSATQTGGVVIDDYYSLTIAEVSK</sequence>
<protein>
    <submittedName>
        <fullName evidence="1">Uncharacterized protein</fullName>
    </submittedName>
</protein>
<evidence type="ECO:0000313" key="2">
    <source>
        <dbReference type="Proteomes" id="UP000037540"/>
    </source>
</evidence>
<evidence type="ECO:0000313" key="1">
    <source>
        <dbReference type="EMBL" id="KOA82427.1"/>
    </source>
</evidence>
<gene>
    <name evidence="1" type="ORF">ADU74_13525</name>
</gene>